<evidence type="ECO:0000256" key="1">
    <source>
        <dbReference type="ARBA" id="ARBA00022603"/>
    </source>
</evidence>
<dbReference type="CDD" id="cd02440">
    <property type="entry name" value="AdoMet_MTases"/>
    <property type="match status" value="1"/>
</dbReference>
<feature type="domain" description="Methyltransferase" evidence="4">
    <location>
        <begin position="42"/>
        <end position="136"/>
    </location>
</feature>
<evidence type="ECO:0000259" key="4">
    <source>
        <dbReference type="Pfam" id="PF13649"/>
    </source>
</evidence>
<protein>
    <submittedName>
        <fullName evidence="5">Methyltransferase type 11</fullName>
    </submittedName>
</protein>
<keyword evidence="2 5" id="KW-0808">Transferase</keyword>
<evidence type="ECO:0000256" key="2">
    <source>
        <dbReference type="ARBA" id="ARBA00022679"/>
    </source>
</evidence>
<organism evidence="5">
    <name type="scientific">Lentzea sp. NRRL S-836</name>
    <dbReference type="NCBI Taxonomy" id="1415540"/>
    <lineage>
        <taxon>Bacteria</taxon>
        <taxon>Bacillati</taxon>
        <taxon>Actinomycetota</taxon>
        <taxon>Actinomycetes</taxon>
        <taxon>Pseudonocardiales</taxon>
        <taxon>Pseudonocardiaceae</taxon>
        <taxon>Lentzea</taxon>
    </lineage>
</organism>
<reference evidence="5" key="1">
    <citation type="journal article" date="2013" name="Proc. Natl. Acad. Sci. U.S.A.">
        <title>Diversity and abundance of phosphonate biosynthetic genes in nature.</title>
        <authorList>
            <person name="Yu X."/>
            <person name="Doroghazi J.R."/>
            <person name="Janga S.C."/>
            <person name="Zhang J.K."/>
            <person name="Circello B."/>
            <person name="Griffin B.M."/>
            <person name="Labeda D.P."/>
            <person name="Metcalf W.W."/>
        </authorList>
    </citation>
    <scope>NUCLEOTIDE SEQUENCE</scope>
    <source>
        <strain evidence="5">NRRL S-836</strain>
    </source>
</reference>
<dbReference type="AlphaFoldDB" id="U5YP28"/>
<evidence type="ECO:0000256" key="3">
    <source>
        <dbReference type="ARBA" id="ARBA00022691"/>
    </source>
</evidence>
<dbReference type="PANTHER" id="PTHR43464">
    <property type="entry name" value="METHYLTRANSFERASE"/>
    <property type="match status" value="1"/>
</dbReference>
<proteinExistence type="predicted"/>
<dbReference type="PANTHER" id="PTHR43464:SF19">
    <property type="entry name" value="UBIQUINONE BIOSYNTHESIS O-METHYLTRANSFERASE, MITOCHONDRIAL"/>
    <property type="match status" value="1"/>
</dbReference>
<dbReference type="GO" id="GO:0008168">
    <property type="term" value="F:methyltransferase activity"/>
    <property type="evidence" value="ECO:0007669"/>
    <property type="project" value="UniProtKB-KW"/>
</dbReference>
<dbReference type="InterPro" id="IPR041698">
    <property type="entry name" value="Methyltransf_25"/>
</dbReference>
<name>U5YP28_9PSEU</name>
<dbReference type="Gene3D" id="3.40.50.150">
    <property type="entry name" value="Vaccinia Virus protein VP39"/>
    <property type="match status" value="1"/>
</dbReference>
<keyword evidence="1 5" id="KW-0489">Methyltransferase</keyword>
<keyword evidence="3" id="KW-0949">S-adenosyl-L-methionine</keyword>
<dbReference type="SUPFAM" id="SSF53335">
    <property type="entry name" value="S-adenosyl-L-methionine-dependent methyltransferases"/>
    <property type="match status" value="1"/>
</dbReference>
<dbReference type="Pfam" id="PF13649">
    <property type="entry name" value="Methyltransf_25"/>
    <property type="match status" value="1"/>
</dbReference>
<evidence type="ECO:0000313" key="5">
    <source>
        <dbReference type="EMBL" id="AGZ94450.1"/>
    </source>
</evidence>
<dbReference type="GO" id="GO:0032259">
    <property type="term" value="P:methylation"/>
    <property type="evidence" value="ECO:0007669"/>
    <property type="project" value="UniProtKB-KW"/>
</dbReference>
<dbReference type="EMBL" id="KF386879">
    <property type="protein sequence ID" value="AGZ94450.1"/>
    <property type="molecule type" value="Genomic_DNA"/>
</dbReference>
<dbReference type="InterPro" id="IPR029063">
    <property type="entry name" value="SAM-dependent_MTases_sf"/>
</dbReference>
<sequence>MTAHLYWDRMWRTRQGRSGWVAPHPWVVDTVHRLRDRGVRDVLDLGCGIGRHTFLLAEEGFAVHAIDRSPAAVEFVRGEAADRRVPLVADVADITSLPCATGAFDLVLAFNVVYHADEDGLARVLGEVRRVLRPGGLYQATMLSKRNAQYGRGVEVAANTFVQPRATDDKVHPHLYADAADLVRLHRGFRLLDAFEAEHGEAGSYHWHCLFEVERATPWHRSTPRGGTHEQGR</sequence>
<accession>U5YP28</accession>